<dbReference type="SUPFAM" id="SSF54593">
    <property type="entry name" value="Glyoxalase/Bleomycin resistance protein/Dihydroxybiphenyl dioxygenase"/>
    <property type="match status" value="1"/>
</dbReference>
<protein>
    <recommendedName>
        <fullName evidence="2">VOC domain-containing protein</fullName>
    </recommendedName>
</protein>
<dbReference type="PROSITE" id="PS00934">
    <property type="entry name" value="GLYOXALASE_I_1"/>
    <property type="match status" value="1"/>
</dbReference>
<evidence type="ECO:0000313" key="3">
    <source>
        <dbReference type="EMBL" id="GAF75689.1"/>
    </source>
</evidence>
<dbReference type="GO" id="GO:0004493">
    <property type="term" value="F:methylmalonyl-CoA epimerase activity"/>
    <property type="evidence" value="ECO:0007669"/>
    <property type="project" value="TreeGrafter"/>
</dbReference>
<evidence type="ECO:0000256" key="1">
    <source>
        <dbReference type="ARBA" id="ARBA00022723"/>
    </source>
</evidence>
<reference evidence="3" key="1">
    <citation type="journal article" date="2014" name="Front. Microbiol.">
        <title>High frequency of phylogenetically diverse reductive dehalogenase-homologous genes in deep subseafloor sedimentary metagenomes.</title>
        <authorList>
            <person name="Kawai M."/>
            <person name="Futagami T."/>
            <person name="Toyoda A."/>
            <person name="Takaki Y."/>
            <person name="Nishi S."/>
            <person name="Hori S."/>
            <person name="Arai W."/>
            <person name="Tsubouchi T."/>
            <person name="Morono Y."/>
            <person name="Uchiyama I."/>
            <person name="Ito T."/>
            <person name="Fujiyama A."/>
            <person name="Inagaki F."/>
            <person name="Takami H."/>
        </authorList>
    </citation>
    <scope>NUCLEOTIDE SEQUENCE</scope>
    <source>
        <strain evidence="3">Expedition CK06-06</strain>
    </source>
</reference>
<feature type="domain" description="VOC" evidence="2">
    <location>
        <begin position="2"/>
        <end position="137"/>
    </location>
</feature>
<dbReference type="GO" id="GO:0046872">
    <property type="term" value="F:metal ion binding"/>
    <property type="evidence" value="ECO:0007669"/>
    <property type="project" value="UniProtKB-KW"/>
</dbReference>
<keyword evidence="1" id="KW-0479">Metal-binding</keyword>
<dbReference type="InterPro" id="IPR051785">
    <property type="entry name" value="MMCE/EMCE_epimerase"/>
</dbReference>
<dbReference type="InterPro" id="IPR029068">
    <property type="entry name" value="Glyas_Bleomycin-R_OHBP_Dase"/>
</dbReference>
<dbReference type="PANTHER" id="PTHR43048:SF3">
    <property type="entry name" value="METHYLMALONYL-COA EPIMERASE, MITOCHONDRIAL"/>
    <property type="match status" value="1"/>
</dbReference>
<feature type="non-terminal residue" evidence="3">
    <location>
        <position position="1"/>
    </location>
</feature>
<evidence type="ECO:0000259" key="2">
    <source>
        <dbReference type="PROSITE" id="PS51819"/>
    </source>
</evidence>
<comment type="caution">
    <text evidence="3">The sequence shown here is derived from an EMBL/GenBank/DDBJ whole genome shotgun (WGS) entry which is preliminary data.</text>
</comment>
<dbReference type="GO" id="GO:0046491">
    <property type="term" value="P:L-methylmalonyl-CoA metabolic process"/>
    <property type="evidence" value="ECO:0007669"/>
    <property type="project" value="TreeGrafter"/>
</dbReference>
<sequence>PDVGQIGVVVEDLDRTIAFYESTFGLGPFDVREVEAPNVWDRGEEKHIKARLGFATMGQIELELIHVLEGDSFHLEFLREHGEGVHHLGFFVPDFEARLEQAKAMGFEVLQTDPFGRFYAYLDTRRHGGIIFELIASADGNVSPLRTQA</sequence>
<organism evidence="3">
    <name type="scientific">marine sediment metagenome</name>
    <dbReference type="NCBI Taxonomy" id="412755"/>
    <lineage>
        <taxon>unclassified sequences</taxon>
        <taxon>metagenomes</taxon>
        <taxon>ecological metagenomes</taxon>
    </lineage>
</organism>
<dbReference type="InterPro" id="IPR018146">
    <property type="entry name" value="Glyoxalase_1_CS"/>
</dbReference>
<dbReference type="PROSITE" id="PS51819">
    <property type="entry name" value="VOC"/>
    <property type="match status" value="1"/>
</dbReference>
<name>X0S3T8_9ZZZZ</name>
<dbReference type="InterPro" id="IPR037523">
    <property type="entry name" value="VOC_core"/>
</dbReference>
<gene>
    <name evidence="3" type="ORF">S01H1_13420</name>
</gene>
<dbReference type="EMBL" id="BARS01006923">
    <property type="protein sequence ID" value="GAF75689.1"/>
    <property type="molecule type" value="Genomic_DNA"/>
</dbReference>
<dbReference type="PANTHER" id="PTHR43048">
    <property type="entry name" value="METHYLMALONYL-COA EPIMERASE"/>
    <property type="match status" value="1"/>
</dbReference>
<proteinExistence type="predicted"/>
<dbReference type="Pfam" id="PF13669">
    <property type="entry name" value="Glyoxalase_4"/>
    <property type="match status" value="1"/>
</dbReference>
<dbReference type="Gene3D" id="3.10.180.10">
    <property type="entry name" value="2,3-Dihydroxybiphenyl 1,2-Dioxygenase, domain 1"/>
    <property type="match status" value="1"/>
</dbReference>
<dbReference type="AlphaFoldDB" id="X0S3T8"/>
<accession>X0S3T8</accession>
<dbReference type="GO" id="GO:0004462">
    <property type="term" value="F:lactoylglutathione lyase activity"/>
    <property type="evidence" value="ECO:0007669"/>
    <property type="project" value="InterPro"/>
</dbReference>